<evidence type="ECO:0000256" key="2">
    <source>
        <dbReference type="ARBA" id="ARBA00022980"/>
    </source>
</evidence>
<dbReference type="InterPro" id="IPR000114">
    <property type="entry name" value="Ribosomal_uL16_bact-type"/>
</dbReference>
<dbReference type="CDD" id="cd01433">
    <property type="entry name" value="Ribosomal_L16_L10e"/>
    <property type="match status" value="1"/>
</dbReference>
<evidence type="ECO:0000313" key="5">
    <source>
        <dbReference type="EMBL" id="AGW52218.1"/>
    </source>
</evidence>
<dbReference type="Gene3D" id="3.90.1170.10">
    <property type="entry name" value="Ribosomal protein L10e/L16"/>
    <property type="match status" value="1"/>
</dbReference>
<dbReference type="AlphaFoldDB" id="V9PB92"/>
<dbReference type="PROSITE" id="PS00701">
    <property type="entry name" value="RIBOSOMAL_L16_2"/>
    <property type="match status" value="1"/>
</dbReference>
<evidence type="ECO:0000256" key="1">
    <source>
        <dbReference type="ARBA" id="ARBA00008931"/>
    </source>
</evidence>
<accession>V9PB92</accession>
<dbReference type="SUPFAM" id="SSF54686">
    <property type="entry name" value="Ribosomal protein L16p/L10e"/>
    <property type="match status" value="1"/>
</dbReference>
<dbReference type="GO" id="GO:0003735">
    <property type="term" value="F:structural constituent of ribosome"/>
    <property type="evidence" value="ECO:0007669"/>
    <property type="project" value="InterPro"/>
</dbReference>
<gene>
    <name evidence="5" type="primary">rpl16</name>
</gene>
<comment type="similarity">
    <text evidence="1 4">Belongs to the universal ribosomal protein uL16 family.</text>
</comment>
<dbReference type="PRINTS" id="PR00060">
    <property type="entry name" value="RIBOSOMALL16"/>
</dbReference>
<dbReference type="InterPro" id="IPR020798">
    <property type="entry name" value="Ribosomal_uL16_CS"/>
</dbReference>
<keyword evidence="2 4" id="KW-0689">Ribosomal protein</keyword>
<dbReference type="Pfam" id="PF00252">
    <property type="entry name" value="Ribosomal_L16"/>
    <property type="match status" value="1"/>
</dbReference>
<keyword evidence="3 4" id="KW-0687">Ribonucleoprotein</keyword>
<dbReference type="InterPro" id="IPR047873">
    <property type="entry name" value="Ribosomal_uL16"/>
</dbReference>
<reference evidence="5" key="1">
    <citation type="journal article" date="2013" name="PLoS ONE">
        <title>The Mitochondrial Genome of the Prasinophyte Prasinoderma coloniale Reveals Two Trans-Spliced Group I Introns in the Large Subunit rRNA Gene.</title>
        <authorList>
            <person name="Pombert J.F."/>
            <person name="Otis C."/>
            <person name="Turmel M."/>
            <person name="Lemieux C."/>
        </authorList>
    </citation>
    <scope>NUCLEOTIDE SEQUENCE</scope>
</reference>
<sequence length="146" mass="16753">MLQPKRTPFRKYQKMKGSFEKIATTGELMFGTYGIQALGPCKLPARSLEAARRVITRTLKRQGKLYIRVFPDVIVTRKPQEVRMGKGKGNPHHWIARVRKGEVLFEMSRVPKTAAQEACALLSEKFRVPLRFIDRSHGLTQWGTEN</sequence>
<dbReference type="NCBIfam" id="TIGR01164">
    <property type="entry name" value="rplP_bact"/>
    <property type="match status" value="1"/>
</dbReference>
<dbReference type="RefSeq" id="YP_008999852.1">
    <property type="nucleotide sequence ID" value="NC_023355.1"/>
</dbReference>
<dbReference type="GO" id="GO:0032543">
    <property type="term" value="P:mitochondrial translation"/>
    <property type="evidence" value="ECO:0007669"/>
    <property type="project" value="TreeGrafter"/>
</dbReference>
<dbReference type="InterPro" id="IPR036920">
    <property type="entry name" value="Ribosomal_uL16_sf"/>
</dbReference>
<dbReference type="GO" id="GO:0019843">
    <property type="term" value="F:rRNA binding"/>
    <property type="evidence" value="ECO:0007669"/>
    <property type="project" value="InterPro"/>
</dbReference>
<organism evidence="5">
    <name type="scientific">Prasinoderma coloniale</name>
    <dbReference type="NCBI Taxonomy" id="156133"/>
    <lineage>
        <taxon>Eukaryota</taxon>
        <taxon>Viridiplantae</taxon>
        <taxon>Prasinodermophyta</taxon>
        <taxon>Prasinodermophyceae</taxon>
        <taxon>Prasinodermales</taxon>
        <taxon>Prasinodermaceae</taxon>
        <taxon>Prasinoderma</taxon>
    </lineage>
</organism>
<geneLocation type="mitochondrion" evidence="5"/>
<dbReference type="GeneID" id="18251350"/>
<proteinExistence type="inferred from homology"/>
<dbReference type="PANTHER" id="PTHR12220:SF13">
    <property type="entry name" value="LARGE RIBOSOMAL SUBUNIT PROTEIN UL16M"/>
    <property type="match status" value="1"/>
</dbReference>
<evidence type="ECO:0000256" key="3">
    <source>
        <dbReference type="ARBA" id="ARBA00023274"/>
    </source>
</evidence>
<evidence type="ECO:0000256" key="4">
    <source>
        <dbReference type="RuleBase" id="RU004413"/>
    </source>
</evidence>
<protein>
    <submittedName>
        <fullName evidence="5">Ribosomal protein L16</fullName>
    </submittedName>
</protein>
<dbReference type="InterPro" id="IPR016180">
    <property type="entry name" value="Ribosomal_uL16_dom"/>
</dbReference>
<name>V9PB92_9VIRI</name>
<dbReference type="EMBL" id="KF387569">
    <property type="protein sequence ID" value="AGW52218.1"/>
    <property type="molecule type" value="Genomic_DNA"/>
</dbReference>
<dbReference type="PANTHER" id="PTHR12220">
    <property type="entry name" value="50S/60S RIBOSOMAL PROTEIN L16"/>
    <property type="match status" value="1"/>
</dbReference>
<dbReference type="PROSITE" id="PS00586">
    <property type="entry name" value="RIBOSOMAL_L16_1"/>
    <property type="match status" value="1"/>
</dbReference>
<dbReference type="GO" id="GO:0005762">
    <property type="term" value="C:mitochondrial large ribosomal subunit"/>
    <property type="evidence" value="ECO:0007669"/>
    <property type="project" value="TreeGrafter"/>
</dbReference>
<keyword evidence="5" id="KW-0496">Mitochondrion</keyword>